<dbReference type="Proteomes" id="UP000270296">
    <property type="component" value="Unassembled WGS sequence"/>
</dbReference>
<gene>
    <name evidence="1" type="ORF">SBAD_LOCUS11912</name>
</gene>
<sequence length="158" mass="17090">MASPNGYEKCPTTVGTLRLARVTGSRGKCGQRNGQQNLREGNGTLCVDVPANILSHALVTAVHLISVYSTWATVRAHGLEPPAPFSTHRNQWLKLVKAYGTAASTMTSLSLVQQMKGKHQLPPRPLIKVVRKATIILIKRSRLCGKQAVCHADTINAS</sequence>
<evidence type="ECO:0000313" key="3">
    <source>
        <dbReference type="WBParaSite" id="SBAD_0001230901-mRNA-1"/>
    </source>
</evidence>
<evidence type="ECO:0000313" key="1">
    <source>
        <dbReference type="EMBL" id="VDP43958.1"/>
    </source>
</evidence>
<evidence type="ECO:0000313" key="2">
    <source>
        <dbReference type="Proteomes" id="UP000270296"/>
    </source>
</evidence>
<dbReference type="AlphaFoldDB" id="A0A183J7R4"/>
<proteinExistence type="predicted"/>
<protein>
    <submittedName>
        <fullName evidence="1 3">Uncharacterized protein</fullName>
    </submittedName>
</protein>
<reference evidence="1 2" key="2">
    <citation type="submission" date="2018-11" db="EMBL/GenBank/DDBJ databases">
        <authorList>
            <consortium name="Pathogen Informatics"/>
        </authorList>
    </citation>
    <scope>NUCLEOTIDE SEQUENCE [LARGE SCALE GENOMIC DNA]</scope>
</reference>
<name>A0A183J7R4_9BILA</name>
<keyword evidence="2" id="KW-1185">Reference proteome</keyword>
<reference evidence="3" key="1">
    <citation type="submission" date="2016-06" db="UniProtKB">
        <authorList>
            <consortium name="WormBaseParasite"/>
        </authorList>
    </citation>
    <scope>IDENTIFICATION</scope>
</reference>
<dbReference type="EMBL" id="UZAM01016602">
    <property type="protein sequence ID" value="VDP43958.1"/>
    <property type="molecule type" value="Genomic_DNA"/>
</dbReference>
<organism evidence="3">
    <name type="scientific">Soboliphyme baturini</name>
    <dbReference type="NCBI Taxonomy" id="241478"/>
    <lineage>
        <taxon>Eukaryota</taxon>
        <taxon>Metazoa</taxon>
        <taxon>Ecdysozoa</taxon>
        <taxon>Nematoda</taxon>
        <taxon>Enoplea</taxon>
        <taxon>Dorylaimia</taxon>
        <taxon>Dioctophymatida</taxon>
        <taxon>Dioctophymatoidea</taxon>
        <taxon>Soboliphymatidae</taxon>
        <taxon>Soboliphyme</taxon>
    </lineage>
</organism>
<accession>A0A183J7R4</accession>
<dbReference type="WBParaSite" id="SBAD_0001230901-mRNA-1">
    <property type="protein sequence ID" value="SBAD_0001230901-mRNA-1"/>
    <property type="gene ID" value="SBAD_0001230901"/>
</dbReference>